<comment type="similarity">
    <text evidence="2 9">Belongs to the chondroitin N-acetylgalactosaminyltransferase family.</text>
</comment>
<accession>A0A8C9EVK2</accession>
<feature type="transmembrane region" description="Helical" evidence="9">
    <location>
        <begin position="12"/>
        <end position="31"/>
    </location>
</feature>
<keyword evidence="8 9" id="KW-0472">Membrane</keyword>
<evidence type="ECO:0000313" key="12">
    <source>
        <dbReference type="Proteomes" id="UP000694428"/>
    </source>
</evidence>
<dbReference type="EC" id="2.4.1.-" evidence="9"/>
<protein>
    <recommendedName>
        <fullName evidence="9">Hexosyltransferase</fullName>
        <ecNumber evidence="9">2.4.1.-</ecNumber>
    </recommendedName>
</protein>
<sequence length="350" mass="40209">MLRRGFLVFVPRLVGLLVVACCSVSIVYMLACTPKGDTEQLALPRVHSPTAKEGYEAILQEREEQHRNYIISLKKQIAQLKAELQGKSEQLKSMQNQNPDPLDIRLDHSNPEKAQVNLLAFLRAQIDKAEVHSGVKLSTEYAAVPFESFTLQKVYQLETGLTRHPEEKPVRKDKRDELVEVIELAVGNLNDLEGDSNTKHHVYTTSDFVEGLYADTFLLPYKCSFPLMQIIKKETGFWRDFGFGMTCQYRSDFINIGGFDLDIKGWGGEDVHLYRKYLHSNLIVIRTPVRGLFHLWHEKQCLDELTPEQYKMCMQSKAMNEASHGQLGMLVFRQEIETHLHRQKLSSKKT</sequence>
<proteinExistence type="inferred from homology"/>
<evidence type="ECO:0000256" key="7">
    <source>
        <dbReference type="ARBA" id="ARBA00023034"/>
    </source>
</evidence>
<evidence type="ECO:0000256" key="3">
    <source>
        <dbReference type="ARBA" id="ARBA00022679"/>
    </source>
</evidence>
<dbReference type="Ensembl" id="ENSPSTT00000006874.1">
    <property type="protein sequence ID" value="ENSPSTP00000006547.1"/>
    <property type="gene ID" value="ENSPSTG00000004636.1"/>
</dbReference>
<dbReference type="InterPro" id="IPR029044">
    <property type="entry name" value="Nucleotide-diphossugar_trans"/>
</dbReference>
<reference evidence="11" key="1">
    <citation type="submission" date="2025-08" db="UniProtKB">
        <authorList>
            <consortium name="Ensembl"/>
        </authorList>
    </citation>
    <scope>IDENTIFICATION</scope>
</reference>
<evidence type="ECO:0000256" key="5">
    <source>
        <dbReference type="ARBA" id="ARBA00022968"/>
    </source>
</evidence>
<dbReference type="Pfam" id="PF05679">
    <property type="entry name" value="CHGN"/>
    <property type="match status" value="1"/>
</dbReference>
<dbReference type="PANTHER" id="PTHR12369:SF19">
    <property type="entry name" value="CHONDROITIN SULFATE N-ACETYLGALACTOSAMINYLTRANSFERASE 1"/>
    <property type="match status" value="1"/>
</dbReference>
<keyword evidence="10" id="KW-0175">Coiled coil</keyword>
<keyword evidence="6 9" id="KW-1133">Transmembrane helix</keyword>
<dbReference type="GO" id="GO:0047238">
    <property type="term" value="F:glucuronosyl-N-acetylgalactosaminyl-proteoglycan 4-beta-N-acetylgalactosaminyltransferase activity"/>
    <property type="evidence" value="ECO:0007669"/>
    <property type="project" value="TreeGrafter"/>
</dbReference>
<dbReference type="Gene3D" id="3.90.550.10">
    <property type="entry name" value="Spore Coat Polysaccharide Biosynthesis Protein SpsA, Chain A"/>
    <property type="match status" value="1"/>
</dbReference>
<evidence type="ECO:0000256" key="4">
    <source>
        <dbReference type="ARBA" id="ARBA00022692"/>
    </source>
</evidence>
<name>A0A8C9EVK2_PAVCR</name>
<dbReference type="GO" id="GO:0032580">
    <property type="term" value="C:Golgi cisterna membrane"/>
    <property type="evidence" value="ECO:0007669"/>
    <property type="project" value="UniProtKB-SubCell"/>
</dbReference>
<dbReference type="InterPro" id="IPR008428">
    <property type="entry name" value="Chond_GalNAc"/>
</dbReference>
<dbReference type="AlphaFoldDB" id="A0A8C9EVK2"/>
<evidence type="ECO:0000256" key="6">
    <source>
        <dbReference type="ARBA" id="ARBA00022989"/>
    </source>
</evidence>
<evidence type="ECO:0000256" key="2">
    <source>
        <dbReference type="ARBA" id="ARBA00009239"/>
    </source>
</evidence>
<evidence type="ECO:0000256" key="9">
    <source>
        <dbReference type="RuleBase" id="RU364016"/>
    </source>
</evidence>
<dbReference type="PANTHER" id="PTHR12369">
    <property type="entry name" value="CHONDROITIN SYNTHASE"/>
    <property type="match status" value="1"/>
</dbReference>
<keyword evidence="5 9" id="KW-0735">Signal-anchor</keyword>
<organism evidence="11 12">
    <name type="scientific">Pavo cristatus</name>
    <name type="common">Indian peafowl</name>
    <name type="synonym">Blue peafowl</name>
    <dbReference type="NCBI Taxonomy" id="9049"/>
    <lineage>
        <taxon>Eukaryota</taxon>
        <taxon>Metazoa</taxon>
        <taxon>Chordata</taxon>
        <taxon>Craniata</taxon>
        <taxon>Vertebrata</taxon>
        <taxon>Euteleostomi</taxon>
        <taxon>Archelosauria</taxon>
        <taxon>Archosauria</taxon>
        <taxon>Dinosauria</taxon>
        <taxon>Saurischia</taxon>
        <taxon>Theropoda</taxon>
        <taxon>Coelurosauria</taxon>
        <taxon>Aves</taxon>
        <taxon>Neognathae</taxon>
        <taxon>Galloanserae</taxon>
        <taxon>Galliformes</taxon>
        <taxon>Phasianidae</taxon>
        <taxon>Phasianinae</taxon>
        <taxon>Pavo</taxon>
    </lineage>
</organism>
<keyword evidence="3 9" id="KW-0808">Transferase</keyword>
<dbReference type="InterPro" id="IPR051227">
    <property type="entry name" value="CS_glycosyltransferase"/>
</dbReference>
<evidence type="ECO:0000313" key="11">
    <source>
        <dbReference type="Ensembl" id="ENSPSTP00000006547.1"/>
    </source>
</evidence>
<keyword evidence="7 9" id="KW-0333">Golgi apparatus</keyword>
<feature type="coiled-coil region" evidence="10">
    <location>
        <begin position="63"/>
        <end position="97"/>
    </location>
</feature>
<reference evidence="11" key="2">
    <citation type="submission" date="2025-09" db="UniProtKB">
        <authorList>
            <consortium name="Ensembl"/>
        </authorList>
    </citation>
    <scope>IDENTIFICATION</scope>
</reference>
<keyword evidence="12" id="KW-1185">Reference proteome</keyword>
<evidence type="ECO:0000256" key="1">
    <source>
        <dbReference type="ARBA" id="ARBA00004447"/>
    </source>
</evidence>
<dbReference type="SUPFAM" id="SSF53448">
    <property type="entry name" value="Nucleotide-diphospho-sugar transferases"/>
    <property type="match status" value="1"/>
</dbReference>
<evidence type="ECO:0000256" key="10">
    <source>
        <dbReference type="SAM" id="Coils"/>
    </source>
</evidence>
<keyword evidence="4 9" id="KW-0812">Transmembrane</keyword>
<dbReference type="Proteomes" id="UP000694428">
    <property type="component" value="Unplaced"/>
</dbReference>
<comment type="subcellular location">
    <subcellularLocation>
        <location evidence="1 9">Golgi apparatus</location>
        <location evidence="1 9">Golgi stack membrane</location>
        <topology evidence="1 9">Single-pass type II membrane protein</topology>
    </subcellularLocation>
</comment>
<evidence type="ECO:0000256" key="8">
    <source>
        <dbReference type="ARBA" id="ARBA00023136"/>
    </source>
</evidence>